<dbReference type="Proteomes" id="UP000255008">
    <property type="component" value="Unassembled WGS sequence"/>
</dbReference>
<dbReference type="InterPro" id="IPR045622">
    <property type="entry name" value="DUF6441"/>
</dbReference>
<proteinExistence type="predicted"/>
<sequence length="217" mass="24218">MKLTLTTEGLLDPRRLSAWSAERRRAIQAAVAKGMAVGGREVREAARAQMRSAFQVRRASFVASLQAKVFDQKPERLPALWVGSRIPWLGIHTHGGTVTGRMLIPLLPTRIGPKRFNAVIDGLMRSGNAFFVEKDGRVLLMAENLRENAAQLGRFKRAERERSGVKRLQRGQEIPIAVLVRRVDLKRRFDLAAGVQGALPALARAIEREFGHRDVIT</sequence>
<name>A0AAJ4ZIX8_9RALS</name>
<evidence type="ECO:0000313" key="1">
    <source>
        <dbReference type="EMBL" id="SUD95959.1"/>
    </source>
</evidence>
<comment type="caution">
    <text evidence="1">The sequence shown here is derived from an EMBL/GenBank/DDBJ whole genome shotgun (WGS) entry which is preliminary data.</text>
</comment>
<dbReference type="EMBL" id="UGVE01000001">
    <property type="protein sequence ID" value="SUD95959.1"/>
    <property type="molecule type" value="Genomic_DNA"/>
</dbReference>
<organism evidence="1 2">
    <name type="scientific">Ralstonia mannitolilytica</name>
    <dbReference type="NCBI Taxonomy" id="105219"/>
    <lineage>
        <taxon>Bacteria</taxon>
        <taxon>Pseudomonadati</taxon>
        <taxon>Pseudomonadota</taxon>
        <taxon>Betaproteobacteria</taxon>
        <taxon>Burkholderiales</taxon>
        <taxon>Burkholderiaceae</taxon>
        <taxon>Ralstonia</taxon>
    </lineage>
</organism>
<gene>
    <name evidence="1" type="ORF">NCTC10894_00289</name>
</gene>
<dbReference type="RefSeq" id="WP_115044338.1">
    <property type="nucleotide sequence ID" value="NZ_BAAAEC010000017.1"/>
</dbReference>
<protein>
    <submittedName>
        <fullName evidence="1">Uncharacterized protein</fullName>
    </submittedName>
</protein>
<dbReference type="AlphaFoldDB" id="A0AAJ4ZIX8"/>
<evidence type="ECO:0000313" key="2">
    <source>
        <dbReference type="Proteomes" id="UP000255008"/>
    </source>
</evidence>
<reference evidence="1 2" key="1">
    <citation type="submission" date="2018-06" db="EMBL/GenBank/DDBJ databases">
        <authorList>
            <consortium name="Pathogen Informatics"/>
            <person name="Doyle S."/>
        </authorList>
    </citation>
    <scope>NUCLEOTIDE SEQUENCE [LARGE SCALE GENOMIC DNA]</scope>
    <source>
        <strain evidence="1 2">NCTC10894</strain>
    </source>
</reference>
<dbReference type="Pfam" id="PF20039">
    <property type="entry name" value="DUF6441"/>
    <property type="match status" value="1"/>
</dbReference>
<accession>A0AAJ4ZIX8</accession>